<dbReference type="NCBIfam" id="NF003842">
    <property type="entry name" value="PRK05421.1-4"/>
    <property type="match status" value="1"/>
</dbReference>
<keyword evidence="3" id="KW-0378">Hydrolase</keyword>
<keyword evidence="4" id="KW-1185">Reference proteome</keyword>
<feature type="domain" description="Endonuclease/exonuclease/phosphatase" evidence="2">
    <location>
        <begin position="50"/>
        <end position="279"/>
    </location>
</feature>
<dbReference type="Gene3D" id="3.60.10.10">
    <property type="entry name" value="Endonuclease/exonuclease/phosphatase"/>
    <property type="match status" value="1"/>
</dbReference>
<sequence>MIYRTYRLILGLLLAFNSFGCFSVSQVASLGSPEKAGVVETDQVSHFICWNVHKASHERFKEEVALLMEDIPEEDGVILCMQEVRSSTYEKIKDLHREDISGHYAPSWRFPLSRQSTGVLTIANQSLPASGAVALRSPRREMYVASPKMSLRTAMPIQGGGEVEIINCHGLNFVTESVFPMQLDEVFAALKTPGAPAIVCGDFNTWSEARLKMLRDKAEAMGLSEVEVAGEEHSPAPKWLRRLNLIDGFNPDLRLDRIFTRGIEVIDCHSDDRFESSDHRPLVMRFKVKRA</sequence>
<organism evidence="3 4">
    <name type="scientific">Haloferula rosea</name>
    <dbReference type="NCBI Taxonomy" id="490093"/>
    <lineage>
        <taxon>Bacteria</taxon>
        <taxon>Pseudomonadati</taxon>
        <taxon>Verrucomicrobiota</taxon>
        <taxon>Verrucomicrobiia</taxon>
        <taxon>Verrucomicrobiales</taxon>
        <taxon>Verrucomicrobiaceae</taxon>
        <taxon>Haloferula</taxon>
    </lineage>
</organism>
<dbReference type="InterPro" id="IPR005135">
    <property type="entry name" value="Endo/exonuclease/phosphatase"/>
</dbReference>
<comment type="caution">
    <text evidence="3">The sequence shown here is derived from an EMBL/GenBank/DDBJ whole genome shotgun (WGS) entry which is preliminary data.</text>
</comment>
<evidence type="ECO:0000313" key="3">
    <source>
        <dbReference type="EMBL" id="MBK1828604.1"/>
    </source>
</evidence>
<evidence type="ECO:0000256" key="1">
    <source>
        <dbReference type="SAM" id="SignalP"/>
    </source>
</evidence>
<protein>
    <submittedName>
        <fullName evidence="3">Endonuclease/exonuclease/phosphatase family protein</fullName>
    </submittedName>
</protein>
<dbReference type="SUPFAM" id="SSF56219">
    <property type="entry name" value="DNase I-like"/>
    <property type="match status" value="1"/>
</dbReference>
<keyword evidence="1" id="KW-0732">Signal</keyword>
<dbReference type="EMBL" id="JAENII010000015">
    <property type="protein sequence ID" value="MBK1828604.1"/>
    <property type="molecule type" value="Genomic_DNA"/>
</dbReference>
<evidence type="ECO:0000313" key="4">
    <source>
        <dbReference type="Proteomes" id="UP000658278"/>
    </source>
</evidence>
<feature type="chain" id="PRO_5037943605" evidence="1">
    <location>
        <begin position="24"/>
        <end position="291"/>
    </location>
</feature>
<dbReference type="AlphaFoldDB" id="A0A934VFQ6"/>
<proteinExistence type="predicted"/>
<dbReference type="GO" id="GO:0004519">
    <property type="term" value="F:endonuclease activity"/>
    <property type="evidence" value="ECO:0007669"/>
    <property type="project" value="UniProtKB-KW"/>
</dbReference>
<dbReference type="Pfam" id="PF03372">
    <property type="entry name" value="Exo_endo_phos"/>
    <property type="match status" value="1"/>
</dbReference>
<accession>A0A934VFQ6</accession>
<name>A0A934VFQ6_9BACT</name>
<feature type="signal peptide" evidence="1">
    <location>
        <begin position="1"/>
        <end position="23"/>
    </location>
</feature>
<dbReference type="RefSeq" id="WP_200282388.1">
    <property type="nucleotide sequence ID" value="NZ_JAENII010000015.1"/>
</dbReference>
<reference evidence="3" key="1">
    <citation type="submission" date="2021-01" db="EMBL/GenBank/DDBJ databases">
        <title>Modified the classification status of verrucomicrobia.</title>
        <authorList>
            <person name="Feng X."/>
        </authorList>
    </citation>
    <scope>NUCLEOTIDE SEQUENCE</scope>
    <source>
        <strain evidence="3">KCTC 22201</strain>
    </source>
</reference>
<keyword evidence="3" id="KW-0255">Endonuclease</keyword>
<keyword evidence="3" id="KW-0540">Nuclease</keyword>
<gene>
    <name evidence="3" type="ORF">JIN81_16345</name>
</gene>
<evidence type="ECO:0000259" key="2">
    <source>
        <dbReference type="Pfam" id="PF03372"/>
    </source>
</evidence>
<dbReference type="InterPro" id="IPR036691">
    <property type="entry name" value="Endo/exonu/phosph_ase_sf"/>
</dbReference>
<dbReference type="Proteomes" id="UP000658278">
    <property type="component" value="Unassembled WGS sequence"/>
</dbReference>